<dbReference type="Proteomes" id="UP000198922">
    <property type="component" value="Unassembled WGS sequence"/>
</dbReference>
<dbReference type="OrthoDB" id="9788660at2"/>
<keyword evidence="2" id="KW-0808">Transferase</keyword>
<dbReference type="InterPro" id="IPR029063">
    <property type="entry name" value="SAM-dependent_MTases_sf"/>
</dbReference>
<dbReference type="CDD" id="cd02440">
    <property type="entry name" value="AdoMet_MTases"/>
    <property type="match status" value="1"/>
</dbReference>
<name>A0A1G7AE54_9RHOB</name>
<dbReference type="PANTHER" id="PTHR12843:SF5">
    <property type="entry name" value="EEF1A LYSINE METHYLTRANSFERASE 2"/>
    <property type="match status" value="1"/>
</dbReference>
<dbReference type="GO" id="GO:0032259">
    <property type="term" value="P:methylation"/>
    <property type="evidence" value="ECO:0007669"/>
    <property type="project" value="UniProtKB-KW"/>
</dbReference>
<dbReference type="RefSeq" id="WP_090109655.1">
    <property type="nucleotide sequence ID" value="NZ_FNAT01000001.1"/>
</dbReference>
<evidence type="ECO:0000259" key="1">
    <source>
        <dbReference type="Pfam" id="PF13649"/>
    </source>
</evidence>
<dbReference type="InterPro" id="IPR041698">
    <property type="entry name" value="Methyltransf_25"/>
</dbReference>
<proteinExistence type="predicted"/>
<accession>A0A1G7AE54</accession>
<protein>
    <submittedName>
        <fullName evidence="2">Methyltransferase domain-containing protein</fullName>
    </submittedName>
</protein>
<evidence type="ECO:0000313" key="2">
    <source>
        <dbReference type="EMBL" id="SDE12747.1"/>
    </source>
</evidence>
<organism evidence="2 3">
    <name type="scientific">Limimaricola pyoseonensis</name>
    <dbReference type="NCBI Taxonomy" id="521013"/>
    <lineage>
        <taxon>Bacteria</taxon>
        <taxon>Pseudomonadati</taxon>
        <taxon>Pseudomonadota</taxon>
        <taxon>Alphaproteobacteria</taxon>
        <taxon>Rhodobacterales</taxon>
        <taxon>Paracoccaceae</taxon>
        <taxon>Limimaricola</taxon>
    </lineage>
</organism>
<gene>
    <name evidence="2" type="ORF">SAMN04488567_0907</name>
</gene>
<dbReference type="Gene3D" id="3.40.50.150">
    <property type="entry name" value="Vaccinia Virus protein VP39"/>
    <property type="match status" value="1"/>
</dbReference>
<feature type="domain" description="Methyltransferase" evidence="1">
    <location>
        <begin position="45"/>
        <end position="139"/>
    </location>
</feature>
<dbReference type="SUPFAM" id="SSF53335">
    <property type="entry name" value="S-adenosyl-L-methionine-dependent methyltransferases"/>
    <property type="match status" value="1"/>
</dbReference>
<sequence>MSEQTGHWDSVYRDRAETDVSWYEPRPETSLRLIADAGVSHTAPVIDIGGGASRLAEALFAEGYSDLTVLDLSPHALARAATRLPEGAPVEWIAGNVLAWAPARQYALWHDRAAFHFLTDPFDQGRYAQTLAAALAPGGHAVIATFAPEGPDRCSGLPVARWDGPALAAHFGPGFELAVSERHAHTTPGGVVQRFHYGVLRRL</sequence>
<keyword evidence="3" id="KW-1185">Reference proteome</keyword>
<dbReference type="GO" id="GO:0008168">
    <property type="term" value="F:methyltransferase activity"/>
    <property type="evidence" value="ECO:0007669"/>
    <property type="project" value="UniProtKB-KW"/>
</dbReference>
<dbReference type="STRING" id="521013.SAMN04488567_0907"/>
<reference evidence="3" key="1">
    <citation type="submission" date="2016-10" db="EMBL/GenBank/DDBJ databases">
        <authorList>
            <person name="Varghese N."/>
            <person name="Submissions S."/>
        </authorList>
    </citation>
    <scope>NUCLEOTIDE SEQUENCE [LARGE SCALE GENOMIC DNA]</scope>
    <source>
        <strain evidence="3">DSM 21424</strain>
    </source>
</reference>
<dbReference type="EMBL" id="FNAT01000001">
    <property type="protein sequence ID" value="SDE12747.1"/>
    <property type="molecule type" value="Genomic_DNA"/>
</dbReference>
<keyword evidence="2" id="KW-0489">Methyltransferase</keyword>
<evidence type="ECO:0000313" key="3">
    <source>
        <dbReference type="Proteomes" id="UP000198922"/>
    </source>
</evidence>
<dbReference type="AlphaFoldDB" id="A0A1G7AE54"/>
<dbReference type="PANTHER" id="PTHR12843">
    <property type="entry name" value="PROTEIN-LYSINE N-METHYLTRANSFERASE METTL10"/>
    <property type="match status" value="1"/>
</dbReference>
<dbReference type="Pfam" id="PF13649">
    <property type="entry name" value="Methyltransf_25"/>
    <property type="match status" value="1"/>
</dbReference>